<evidence type="ECO:0000256" key="1">
    <source>
        <dbReference type="SAM" id="MobiDB-lite"/>
    </source>
</evidence>
<dbReference type="Proteomes" id="UP000377595">
    <property type="component" value="Unassembled WGS sequence"/>
</dbReference>
<proteinExistence type="predicted"/>
<reference evidence="2 3" key="1">
    <citation type="submission" date="2019-10" db="EMBL/GenBank/DDBJ databases">
        <title>Whole genome shotgun sequence of Acrocarpospora pleiomorpha NBRC 16267.</title>
        <authorList>
            <person name="Ichikawa N."/>
            <person name="Kimura A."/>
            <person name="Kitahashi Y."/>
            <person name="Komaki H."/>
            <person name="Oguchi A."/>
        </authorList>
    </citation>
    <scope>NUCLEOTIDE SEQUENCE [LARGE SCALE GENOMIC DNA]</scope>
    <source>
        <strain evidence="2 3">NBRC 16267</strain>
    </source>
</reference>
<comment type="caution">
    <text evidence="2">The sequence shown here is derived from an EMBL/GenBank/DDBJ whole genome shotgun (WGS) entry which is preliminary data.</text>
</comment>
<evidence type="ECO:0000313" key="2">
    <source>
        <dbReference type="EMBL" id="GES25032.1"/>
    </source>
</evidence>
<feature type="region of interest" description="Disordered" evidence="1">
    <location>
        <begin position="52"/>
        <end position="75"/>
    </location>
</feature>
<sequence>MSSRCAHALRLSPSEQNASSPHPANTDNPHKAASNKLATIGITGDTHVRVIPTRYPGKETTTPASWETPRTLGRL</sequence>
<feature type="region of interest" description="Disordered" evidence="1">
    <location>
        <begin position="1"/>
        <end position="34"/>
    </location>
</feature>
<feature type="compositionally biased region" description="Polar residues" evidence="1">
    <location>
        <begin position="13"/>
        <end position="27"/>
    </location>
</feature>
<keyword evidence="3" id="KW-1185">Reference proteome</keyword>
<organism evidence="2 3">
    <name type="scientific">Acrocarpospora pleiomorpha</name>
    <dbReference type="NCBI Taxonomy" id="90975"/>
    <lineage>
        <taxon>Bacteria</taxon>
        <taxon>Bacillati</taxon>
        <taxon>Actinomycetota</taxon>
        <taxon>Actinomycetes</taxon>
        <taxon>Streptosporangiales</taxon>
        <taxon>Streptosporangiaceae</taxon>
        <taxon>Acrocarpospora</taxon>
    </lineage>
</organism>
<name>A0A5M3XVM7_9ACTN</name>
<dbReference type="AlphaFoldDB" id="A0A5M3XVM7"/>
<dbReference type="EMBL" id="BLAF01000061">
    <property type="protein sequence ID" value="GES25032.1"/>
    <property type="molecule type" value="Genomic_DNA"/>
</dbReference>
<gene>
    <name evidence="2" type="ORF">Aple_079310</name>
</gene>
<accession>A0A5M3XVM7</accession>
<protein>
    <submittedName>
        <fullName evidence="2">Uncharacterized protein</fullName>
    </submittedName>
</protein>
<evidence type="ECO:0000313" key="3">
    <source>
        <dbReference type="Proteomes" id="UP000377595"/>
    </source>
</evidence>